<reference evidence="1" key="1">
    <citation type="journal article" date="2020" name="Nature">
        <title>Giant virus diversity and host interactions through global metagenomics.</title>
        <authorList>
            <person name="Schulz F."/>
            <person name="Roux S."/>
            <person name="Paez-Espino D."/>
            <person name="Jungbluth S."/>
            <person name="Walsh D.A."/>
            <person name="Denef V.J."/>
            <person name="McMahon K.D."/>
            <person name="Konstantinidis K.T."/>
            <person name="Eloe-Fadrosh E.A."/>
            <person name="Kyrpides N.C."/>
            <person name="Woyke T."/>
        </authorList>
    </citation>
    <scope>NUCLEOTIDE SEQUENCE</scope>
    <source>
        <strain evidence="1">GVMAG-M-3300023184-88</strain>
    </source>
</reference>
<dbReference type="EMBL" id="MN740183">
    <property type="protein sequence ID" value="QHT92320.1"/>
    <property type="molecule type" value="Genomic_DNA"/>
</dbReference>
<sequence>MSSVTRFIKQNQLAATYYSAAVVAATPATYCYEFVPSATNTVGNYPPGYMQTASALLQAAINQAVNAAGAAGNLILRDMGKTIQAPVSSLTGSVGFFRQVQLLSPALAASFVGGSTGSSFGVLGTANTPDAYTDFLVFYVPVVVGGVSGQAASTALALPSACGQL</sequence>
<protein>
    <submittedName>
        <fullName evidence="1">Uncharacterized protein</fullName>
    </submittedName>
</protein>
<organism evidence="1">
    <name type="scientific">viral metagenome</name>
    <dbReference type="NCBI Taxonomy" id="1070528"/>
    <lineage>
        <taxon>unclassified sequences</taxon>
        <taxon>metagenomes</taxon>
        <taxon>organismal metagenomes</taxon>
    </lineage>
</organism>
<name>A0A6C0II62_9ZZZZ</name>
<dbReference type="AlphaFoldDB" id="A0A6C0II62"/>
<accession>A0A6C0II62</accession>
<evidence type="ECO:0000313" key="1">
    <source>
        <dbReference type="EMBL" id="QHT92320.1"/>
    </source>
</evidence>
<proteinExistence type="predicted"/>